<reference evidence="1 2" key="1">
    <citation type="submission" date="2023-03" db="EMBL/GenBank/DDBJ databases">
        <title>Bacillus Genome Sequencing.</title>
        <authorList>
            <person name="Dunlap C."/>
        </authorList>
    </citation>
    <scope>NUCLEOTIDE SEQUENCE [LARGE SCALE GENOMIC DNA]</scope>
    <source>
        <strain evidence="1 2">BD-525</strain>
    </source>
</reference>
<sequence length="93" mass="10742">MKIFFIKLDTDIVRDVIDYAHEGYTEVSIPEDVPTPPGLLGGFYRWNGTEFIYDQSLKDEINKVTSHPEYIELNRKYELLQKAMDDMILGGAL</sequence>
<dbReference type="RefSeq" id="WP_326089703.1">
    <property type="nucleotide sequence ID" value="NZ_JARLKZ010000015.1"/>
</dbReference>
<organism evidence="1 2">
    <name type="scientific">Paenibacillus dokdonensis</name>
    <dbReference type="NCBI Taxonomy" id="2567944"/>
    <lineage>
        <taxon>Bacteria</taxon>
        <taxon>Bacillati</taxon>
        <taxon>Bacillota</taxon>
        <taxon>Bacilli</taxon>
        <taxon>Bacillales</taxon>
        <taxon>Paenibacillaceae</taxon>
        <taxon>Paenibacillus</taxon>
    </lineage>
</organism>
<evidence type="ECO:0008006" key="3">
    <source>
        <dbReference type="Google" id="ProtNLM"/>
    </source>
</evidence>
<dbReference type="Proteomes" id="UP001344632">
    <property type="component" value="Unassembled WGS sequence"/>
</dbReference>
<dbReference type="EMBL" id="JARLKZ010000015">
    <property type="protein sequence ID" value="MEC0241975.1"/>
    <property type="molecule type" value="Genomic_DNA"/>
</dbReference>
<accession>A0ABU6GTE6</accession>
<comment type="caution">
    <text evidence="1">The sequence shown here is derived from an EMBL/GenBank/DDBJ whole genome shotgun (WGS) entry which is preliminary data.</text>
</comment>
<keyword evidence="2" id="KW-1185">Reference proteome</keyword>
<evidence type="ECO:0000313" key="1">
    <source>
        <dbReference type="EMBL" id="MEC0241975.1"/>
    </source>
</evidence>
<name>A0ABU6GTE6_9BACL</name>
<protein>
    <recommendedName>
        <fullName evidence="3">Phage protein</fullName>
    </recommendedName>
</protein>
<evidence type="ECO:0000313" key="2">
    <source>
        <dbReference type="Proteomes" id="UP001344632"/>
    </source>
</evidence>
<gene>
    <name evidence="1" type="ORF">P4H66_19415</name>
</gene>
<proteinExistence type="predicted"/>